<proteinExistence type="predicted"/>
<dbReference type="Proteomes" id="UP000324222">
    <property type="component" value="Unassembled WGS sequence"/>
</dbReference>
<feature type="compositionally biased region" description="Gly residues" evidence="1">
    <location>
        <begin position="41"/>
        <end position="58"/>
    </location>
</feature>
<dbReference type="AlphaFoldDB" id="A0A5B7D8V4"/>
<evidence type="ECO:0000313" key="2">
    <source>
        <dbReference type="EMBL" id="MPC17729.1"/>
    </source>
</evidence>
<keyword evidence="3" id="KW-1185">Reference proteome</keyword>
<protein>
    <submittedName>
        <fullName evidence="2">Uncharacterized protein</fullName>
    </submittedName>
</protein>
<name>A0A5B7D8V4_PORTR</name>
<organism evidence="2 3">
    <name type="scientific">Portunus trituberculatus</name>
    <name type="common">Swimming crab</name>
    <name type="synonym">Neptunus trituberculatus</name>
    <dbReference type="NCBI Taxonomy" id="210409"/>
    <lineage>
        <taxon>Eukaryota</taxon>
        <taxon>Metazoa</taxon>
        <taxon>Ecdysozoa</taxon>
        <taxon>Arthropoda</taxon>
        <taxon>Crustacea</taxon>
        <taxon>Multicrustacea</taxon>
        <taxon>Malacostraca</taxon>
        <taxon>Eumalacostraca</taxon>
        <taxon>Eucarida</taxon>
        <taxon>Decapoda</taxon>
        <taxon>Pleocyemata</taxon>
        <taxon>Brachyura</taxon>
        <taxon>Eubrachyura</taxon>
        <taxon>Portunoidea</taxon>
        <taxon>Portunidae</taxon>
        <taxon>Portuninae</taxon>
        <taxon>Portunus</taxon>
    </lineage>
</organism>
<sequence length="260" mass="27888">MRYRGGKGGRLTRQTLPRQAASPPRVQERSTFFGVRVLSPPGGGGGGGGGGGSGGSGGSVPVTSPHPRPAPCRAEVVRTDLTFASLCLQFPPPPTHPSFHTALLSPAPPRPDPPRRAQHPGPAPFEAPSIDRHYQTCREGRLARERTQAGAELKFKECGEPKSSWRPAATPLSRASRRTIGSGGYRDVPRPMGVPRRLCIPATGSRILENQPETCGGIDFLQKEREREGVGRSRVYRSDLELCLPWKGVSGRGSCLFVMA</sequence>
<dbReference type="EMBL" id="VSRR010000616">
    <property type="protein sequence ID" value="MPC17729.1"/>
    <property type="molecule type" value="Genomic_DNA"/>
</dbReference>
<accession>A0A5B7D8V4</accession>
<feature type="region of interest" description="Disordered" evidence="1">
    <location>
        <begin position="162"/>
        <end position="188"/>
    </location>
</feature>
<gene>
    <name evidence="2" type="ORF">E2C01_010592</name>
</gene>
<evidence type="ECO:0000313" key="3">
    <source>
        <dbReference type="Proteomes" id="UP000324222"/>
    </source>
</evidence>
<feature type="region of interest" description="Disordered" evidence="1">
    <location>
        <begin position="97"/>
        <end position="129"/>
    </location>
</feature>
<feature type="region of interest" description="Disordered" evidence="1">
    <location>
        <begin position="1"/>
        <end position="71"/>
    </location>
</feature>
<reference evidence="2 3" key="1">
    <citation type="submission" date="2019-05" db="EMBL/GenBank/DDBJ databases">
        <title>Another draft genome of Portunus trituberculatus and its Hox gene families provides insights of decapod evolution.</title>
        <authorList>
            <person name="Jeong J.-H."/>
            <person name="Song I."/>
            <person name="Kim S."/>
            <person name="Choi T."/>
            <person name="Kim D."/>
            <person name="Ryu S."/>
            <person name="Kim W."/>
        </authorList>
    </citation>
    <scope>NUCLEOTIDE SEQUENCE [LARGE SCALE GENOMIC DNA]</scope>
    <source>
        <tissue evidence="2">Muscle</tissue>
    </source>
</reference>
<evidence type="ECO:0000256" key="1">
    <source>
        <dbReference type="SAM" id="MobiDB-lite"/>
    </source>
</evidence>
<comment type="caution">
    <text evidence="2">The sequence shown here is derived from an EMBL/GenBank/DDBJ whole genome shotgun (WGS) entry which is preliminary data.</text>
</comment>